<evidence type="ECO:0000259" key="1">
    <source>
        <dbReference type="PROSITE" id="PS50835"/>
    </source>
</evidence>
<dbReference type="EMBL" id="JBBMEI010000008">
    <property type="protein sequence ID" value="MEQ2357539.1"/>
    <property type="molecule type" value="Genomic_DNA"/>
</dbReference>
<dbReference type="InterPro" id="IPR007110">
    <property type="entry name" value="Ig-like_dom"/>
</dbReference>
<evidence type="ECO:0000313" key="4">
    <source>
        <dbReference type="Proteomes" id="UP001446032"/>
    </source>
</evidence>
<dbReference type="InterPro" id="IPR001387">
    <property type="entry name" value="Cro/C1-type_HTH"/>
</dbReference>
<evidence type="ECO:0000259" key="2">
    <source>
        <dbReference type="PROSITE" id="PS50943"/>
    </source>
</evidence>
<dbReference type="SUPFAM" id="SSF47413">
    <property type="entry name" value="lambda repressor-like DNA-binding domains"/>
    <property type="match status" value="1"/>
</dbReference>
<proteinExistence type="predicted"/>
<dbReference type="PROSITE" id="PS50835">
    <property type="entry name" value="IG_LIKE"/>
    <property type="match status" value="1"/>
</dbReference>
<name>A0ABV1AKQ1_9FIRM</name>
<protein>
    <submittedName>
        <fullName evidence="3">Helix-turn-helix transcriptional regulator</fullName>
    </submittedName>
</protein>
<organism evidence="3 4">
    <name type="scientific">Blautia intestinihominis</name>
    <dbReference type="NCBI Taxonomy" id="3133152"/>
    <lineage>
        <taxon>Bacteria</taxon>
        <taxon>Bacillati</taxon>
        <taxon>Bacillota</taxon>
        <taxon>Clostridia</taxon>
        <taxon>Lachnospirales</taxon>
        <taxon>Lachnospiraceae</taxon>
        <taxon>Blautia</taxon>
    </lineage>
</organism>
<reference evidence="3 4" key="1">
    <citation type="submission" date="2024-03" db="EMBL/GenBank/DDBJ databases">
        <title>Human intestinal bacterial collection.</title>
        <authorList>
            <person name="Pauvert C."/>
            <person name="Hitch T.C.A."/>
            <person name="Clavel T."/>
        </authorList>
    </citation>
    <scope>NUCLEOTIDE SEQUENCE [LARGE SCALE GENOMIC DNA]</scope>
    <source>
        <strain evidence="3 4">CLA-AA-H95</strain>
    </source>
</reference>
<feature type="domain" description="HTH cro/C1-type" evidence="2">
    <location>
        <begin position="18"/>
        <end position="73"/>
    </location>
</feature>
<dbReference type="Proteomes" id="UP001446032">
    <property type="component" value="Unassembled WGS sequence"/>
</dbReference>
<accession>A0ABV1AKQ1</accession>
<dbReference type="Gene3D" id="1.10.260.40">
    <property type="entry name" value="lambda repressor-like DNA-binding domains"/>
    <property type="match status" value="1"/>
</dbReference>
<keyword evidence="4" id="KW-1185">Reference proteome</keyword>
<dbReference type="SMART" id="SM00530">
    <property type="entry name" value="HTH_XRE"/>
    <property type="match status" value="1"/>
</dbReference>
<dbReference type="RefSeq" id="WP_022213625.1">
    <property type="nucleotide sequence ID" value="NZ_JBBMEI010000008.1"/>
</dbReference>
<comment type="caution">
    <text evidence="3">The sequence shown here is derived from an EMBL/GenBank/DDBJ whole genome shotgun (WGS) entry which is preliminary data.</text>
</comment>
<dbReference type="Pfam" id="PF01381">
    <property type="entry name" value="HTH_3"/>
    <property type="match status" value="1"/>
</dbReference>
<evidence type="ECO:0000313" key="3">
    <source>
        <dbReference type="EMBL" id="MEQ2357539.1"/>
    </source>
</evidence>
<dbReference type="InterPro" id="IPR010982">
    <property type="entry name" value="Lambda_DNA-bd_dom_sf"/>
</dbReference>
<sequence>MTTTSFPVIQIEKTGKRLRNMRKENGIRVAAVCEYMGGISEQAVYKWERGACLPTIDNLLALSHLYHVQMEDLLVYEEAEMASSCFLRMYRGNTSDTVSGYACTAA</sequence>
<feature type="domain" description="Ig-like" evidence="1">
    <location>
        <begin position="7"/>
        <end position="106"/>
    </location>
</feature>
<dbReference type="PROSITE" id="PS50943">
    <property type="entry name" value="HTH_CROC1"/>
    <property type="match status" value="1"/>
</dbReference>
<dbReference type="CDD" id="cd00093">
    <property type="entry name" value="HTH_XRE"/>
    <property type="match status" value="1"/>
</dbReference>
<gene>
    <name evidence="3" type="ORF">WMO75_04135</name>
</gene>